<dbReference type="Gene3D" id="3.90.75.20">
    <property type="match status" value="1"/>
</dbReference>
<dbReference type="SUPFAM" id="SSF54060">
    <property type="entry name" value="His-Me finger endonucleases"/>
    <property type="match status" value="1"/>
</dbReference>
<dbReference type="RefSeq" id="WP_097781874.1">
    <property type="nucleotide sequence ID" value="NZ_NMTS02000001.1"/>
</dbReference>
<feature type="domain" description="HNH nuclease" evidence="1">
    <location>
        <begin position="90"/>
        <end position="134"/>
    </location>
</feature>
<evidence type="ECO:0000259" key="1">
    <source>
        <dbReference type="Pfam" id="PF13392"/>
    </source>
</evidence>
<proteinExistence type="predicted"/>
<sequence>MIANYPPYEKKIEHNGKEVTVHLWKNEEIGQLEDYPMYHITSEGRVFSWRKGTFLKYRFLNQKETKDGNKKYYVRYLLKNATTGQKDEMLAHVLVWKLFGDYPIPEDGVVHHISGDSLDNRLINLQALTKEEHDKIAGGFQLGVERKVVDSGTFARGGHDFPFTKMKYFERRDDAAKYLNMDMKEFETFLKREPEEIFCEDIKAWHAPDGRIVLKFKKKYSKKEDLIYYEI</sequence>
<evidence type="ECO:0000313" key="3">
    <source>
        <dbReference type="Proteomes" id="UP000221015"/>
    </source>
</evidence>
<dbReference type="Pfam" id="PF13392">
    <property type="entry name" value="HNH_3"/>
    <property type="match status" value="1"/>
</dbReference>
<reference evidence="2 3" key="1">
    <citation type="journal article" date="2017" name="Front. Microbiol.">
        <title>New Insights into the Diversity of the Genus Faecalibacterium.</title>
        <authorList>
            <person name="Benevides L."/>
            <person name="Burman S."/>
            <person name="Martin R."/>
            <person name="Robert V."/>
            <person name="Thomas M."/>
            <person name="Miquel S."/>
            <person name="Chain F."/>
            <person name="Sokol H."/>
            <person name="Bermudez-Humaran L.G."/>
            <person name="Morrison M."/>
            <person name="Langella P."/>
            <person name="Azevedo V.A."/>
            <person name="Chatel J.M."/>
            <person name="Soares S."/>
        </authorList>
    </citation>
    <scope>NUCLEOTIDE SEQUENCE [LARGE SCALE GENOMIC DNA]</scope>
    <source>
        <strain evidence="2 3">CNCM I 4542</strain>
    </source>
</reference>
<evidence type="ECO:0000313" key="2">
    <source>
        <dbReference type="EMBL" id="PLK30437.1"/>
    </source>
</evidence>
<dbReference type="Proteomes" id="UP000221015">
    <property type="component" value="Unassembled WGS sequence"/>
</dbReference>
<protein>
    <submittedName>
        <fullName evidence="2">HNH endonuclease</fullName>
    </submittedName>
</protein>
<keyword evidence="2" id="KW-0540">Nuclease</keyword>
<name>A0A2J4JRE6_9FIRM</name>
<organism evidence="2 3">
    <name type="scientific">Faecalibacterium prausnitzii</name>
    <dbReference type="NCBI Taxonomy" id="853"/>
    <lineage>
        <taxon>Bacteria</taxon>
        <taxon>Bacillati</taxon>
        <taxon>Bacillota</taxon>
        <taxon>Clostridia</taxon>
        <taxon>Eubacteriales</taxon>
        <taxon>Oscillospiraceae</taxon>
        <taxon>Faecalibacterium</taxon>
    </lineage>
</organism>
<gene>
    <name evidence="2" type="ORF">CGS50_002090</name>
</gene>
<keyword evidence="2" id="KW-0378">Hydrolase</keyword>
<dbReference type="GO" id="GO:0004519">
    <property type="term" value="F:endonuclease activity"/>
    <property type="evidence" value="ECO:0007669"/>
    <property type="project" value="UniProtKB-KW"/>
</dbReference>
<dbReference type="AlphaFoldDB" id="A0A2J4JRE6"/>
<comment type="caution">
    <text evidence="2">The sequence shown here is derived from an EMBL/GenBank/DDBJ whole genome shotgun (WGS) entry which is preliminary data.</text>
</comment>
<accession>A0A2J4JRE6</accession>
<dbReference type="InterPro" id="IPR044925">
    <property type="entry name" value="His-Me_finger_sf"/>
</dbReference>
<keyword evidence="2" id="KW-0255">Endonuclease</keyword>
<dbReference type="InterPro" id="IPR003615">
    <property type="entry name" value="HNH_nuc"/>
</dbReference>
<dbReference type="EMBL" id="NMTS02000001">
    <property type="protein sequence ID" value="PLK30437.1"/>
    <property type="molecule type" value="Genomic_DNA"/>
</dbReference>